<organism evidence="2 3">
    <name type="scientific">Tetrahymena thermophila (strain SB210)</name>
    <dbReference type="NCBI Taxonomy" id="312017"/>
    <lineage>
        <taxon>Eukaryota</taxon>
        <taxon>Sar</taxon>
        <taxon>Alveolata</taxon>
        <taxon>Ciliophora</taxon>
        <taxon>Intramacronucleata</taxon>
        <taxon>Oligohymenophorea</taxon>
        <taxon>Hymenostomatida</taxon>
        <taxon>Tetrahymenina</taxon>
        <taxon>Tetrahymenidae</taxon>
        <taxon>Tetrahymena</taxon>
    </lineage>
</organism>
<dbReference type="HOGENOM" id="CLU_098468_0_0_1"/>
<reference evidence="3" key="1">
    <citation type="journal article" date="2006" name="PLoS Biol.">
        <title>Macronuclear genome sequence of the ciliate Tetrahymena thermophila, a model eukaryote.</title>
        <authorList>
            <person name="Eisen J.A."/>
            <person name="Coyne R.S."/>
            <person name="Wu M."/>
            <person name="Wu D."/>
            <person name="Thiagarajan M."/>
            <person name="Wortman J.R."/>
            <person name="Badger J.H."/>
            <person name="Ren Q."/>
            <person name="Amedeo P."/>
            <person name="Jones K.M."/>
            <person name="Tallon L.J."/>
            <person name="Delcher A.L."/>
            <person name="Salzberg S.L."/>
            <person name="Silva J.C."/>
            <person name="Haas B.J."/>
            <person name="Majoros W.H."/>
            <person name="Farzad M."/>
            <person name="Carlton J.M."/>
            <person name="Smith R.K. Jr."/>
            <person name="Garg J."/>
            <person name="Pearlman R.E."/>
            <person name="Karrer K.M."/>
            <person name="Sun L."/>
            <person name="Manning G."/>
            <person name="Elde N.C."/>
            <person name="Turkewitz A.P."/>
            <person name="Asai D.J."/>
            <person name="Wilkes D.E."/>
            <person name="Wang Y."/>
            <person name="Cai H."/>
            <person name="Collins K."/>
            <person name="Stewart B.A."/>
            <person name="Lee S.R."/>
            <person name="Wilamowska K."/>
            <person name="Weinberg Z."/>
            <person name="Ruzzo W.L."/>
            <person name="Wloga D."/>
            <person name="Gaertig J."/>
            <person name="Frankel J."/>
            <person name="Tsao C.-C."/>
            <person name="Gorovsky M.A."/>
            <person name="Keeling P.J."/>
            <person name="Waller R.F."/>
            <person name="Patron N.J."/>
            <person name="Cherry J.M."/>
            <person name="Stover N.A."/>
            <person name="Krieger C.J."/>
            <person name="del Toro C."/>
            <person name="Ryder H.F."/>
            <person name="Williamson S.C."/>
            <person name="Barbeau R.A."/>
            <person name="Hamilton E.P."/>
            <person name="Orias E."/>
        </authorList>
    </citation>
    <scope>NUCLEOTIDE SEQUENCE [LARGE SCALE GENOMIC DNA]</scope>
    <source>
        <strain evidence="3">SB210</strain>
    </source>
</reference>
<evidence type="ECO:0000256" key="1">
    <source>
        <dbReference type="SAM" id="SignalP"/>
    </source>
</evidence>
<dbReference type="RefSeq" id="XP_001031743.1">
    <property type="nucleotide sequence ID" value="XM_001031743.2"/>
</dbReference>
<dbReference type="EMBL" id="GG662437">
    <property type="protein sequence ID" value="EAR84080.1"/>
    <property type="molecule type" value="Genomic_DNA"/>
</dbReference>
<dbReference type="Proteomes" id="UP000009168">
    <property type="component" value="Unassembled WGS sequence"/>
</dbReference>
<dbReference type="GeneID" id="7838783"/>
<dbReference type="OrthoDB" id="4405280at2759"/>
<protein>
    <submittedName>
        <fullName evidence="2">Uncharacterized protein</fullName>
    </submittedName>
</protein>
<dbReference type="AlphaFoldDB" id="I7M626"/>
<feature type="signal peptide" evidence="1">
    <location>
        <begin position="1"/>
        <end position="20"/>
    </location>
</feature>
<keyword evidence="3" id="KW-1185">Reference proteome</keyword>
<dbReference type="KEGG" id="tet:TTHERM_00756280"/>
<name>I7M626_TETTS</name>
<gene>
    <name evidence="2" type="ORF">TTHERM_00756280</name>
</gene>
<accession>I7M626</accession>
<sequence length="247" mass="27319">MKITIAFILSVATLFATVYCQQENFAQKEDDICSRQGFYSCRLSLGCYYDGATASCRKIQQKEQTEKLSQEYDHCKNLGSYACSSSRGCTPDGNGGCRKISTQNSNGALKTKSTPNPENGINKDDDHCSRIGFYACSSDRGCMINPYTGQCQKLSDQVKQSNQTSEKQHTIEQSVSDDICTRRGFYACSSDVGCWIDPYTGHCAKIPQQVKTLQDSYDHCQNLGFYACSSSRGCTLDGNGRCKKIQP</sequence>
<keyword evidence="1" id="KW-0732">Signal</keyword>
<dbReference type="InParanoid" id="I7M626"/>
<feature type="chain" id="PRO_5003712082" evidence="1">
    <location>
        <begin position="21"/>
        <end position="247"/>
    </location>
</feature>
<evidence type="ECO:0000313" key="3">
    <source>
        <dbReference type="Proteomes" id="UP000009168"/>
    </source>
</evidence>
<proteinExistence type="predicted"/>
<evidence type="ECO:0000313" key="2">
    <source>
        <dbReference type="EMBL" id="EAR84080.1"/>
    </source>
</evidence>